<reference evidence="1 2" key="1">
    <citation type="submission" date="2016-03" db="EMBL/GenBank/DDBJ databases">
        <title>Complete genome sequence of Pedobacter cryoconitis PAMC 27485.</title>
        <authorList>
            <person name="Lee J."/>
            <person name="Kim O.-S."/>
        </authorList>
    </citation>
    <scope>NUCLEOTIDE SEQUENCE [LARGE SCALE GENOMIC DNA]</scope>
    <source>
        <strain evidence="1 2">PAMC 27485</strain>
    </source>
</reference>
<proteinExistence type="predicted"/>
<dbReference type="Proteomes" id="UP000071561">
    <property type="component" value="Chromosome"/>
</dbReference>
<dbReference type="KEGG" id="pcm:AY601_2879"/>
<sequence>MAEMSHQIIEKSKIIKAVLIALVVAAILLVTAILPAEYGLDPLGTGKAFGFGKLYVPDNGMGEESQMTVKKNNPVIKLEKAGSGPDVKRPAEADLPAPVQQYTHREDTVRVTIPAGKGIEYKIRMLKYGQLKYEWLTSKGDLYFDFHGEPKELKPSKNTYFDSYTIAYSNNMVGTFLSPFEGKHGWYFRNEEGKDILVTLRLKGEYELL</sequence>
<gene>
    <name evidence="1" type="ORF">AY601_2879</name>
</gene>
<name>A0A127VEK7_9SPHI</name>
<evidence type="ECO:0000313" key="2">
    <source>
        <dbReference type="Proteomes" id="UP000071561"/>
    </source>
</evidence>
<dbReference type="PATRIC" id="fig|188932.3.peg.3003"/>
<evidence type="ECO:0000313" key="1">
    <source>
        <dbReference type="EMBL" id="AMP99755.1"/>
    </source>
</evidence>
<protein>
    <submittedName>
        <fullName evidence="1">Uncharacterized protein</fullName>
    </submittedName>
</protein>
<keyword evidence="2" id="KW-1185">Reference proteome</keyword>
<accession>A0A127VEK7</accession>
<organism evidence="1 2">
    <name type="scientific">Pedobacter cryoconitis</name>
    <dbReference type="NCBI Taxonomy" id="188932"/>
    <lineage>
        <taxon>Bacteria</taxon>
        <taxon>Pseudomonadati</taxon>
        <taxon>Bacteroidota</taxon>
        <taxon>Sphingobacteriia</taxon>
        <taxon>Sphingobacteriales</taxon>
        <taxon>Sphingobacteriaceae</taxon>
        <taxon>Pedobacter</taxon>
    </lineage>
</organism>
<dbReference type="EMBL" id="CP014504">
    <property type="protein sequence ID" value="AMP99755.1"/>
    <property type="molecule type" value="Genomic_DNA"/>
</dbReference>
<dbReference type="OrthoDB" id="952847at2"/>
<dbReference type="AlphaFoldDB" id="A0A127VEK7"/>